<reference evidence="1" key="2">
    <citation type="journal article" date="2015" name="Fish Shellfish Immunol.">
        <title>Early steps in the European eel (Anguilla anguilla)-Vibrio vulnificus interaction in the gills: Role of the RtxA13 toxin.</title>
        <authorList>
            <person name="Callol A."/>
            <person name="Pajuelo D."/>
            <person name="Ebbesson L."/>
            <person name="Teles M."/>
            <person name="MacKenzie S."/>
            <person name="Amaro C."/>
        </authorList>
    </citation>
    <scope>NUCLEOTIDE SEQUENCE</scope>
</reference>
<proteinExistence type="predicted"/>
<reference evidence="1" key="1">
    <citation type="submission" date="2014-11" db="EMBL/GenBank/DDBJ databases">
        <authorList>
            <person name="Amaro Gonzalez C."/>
        </authorList>
    </citation>
    <scope>NUCLEOTIDE SEQUENCE</scope>
</reference>
<name>A0A0E9SZU2_ANGAN</name>
<protein>
    <submittedName>
        <fullName evidence="1">Uncharacterized protein</fullName>
    </submittedName>
</protein>
<sequence>MPCHLIFLVSSLCHYECHFTFPHAFSCHVFGVKSQRAGTRRVSSYDCKQAF</sequence>
<dbReference type="EMBL" id="GBXM01061723">
    <property type="protein sequence ID" value="JAH46854.1"/>
    <property type="molecule type" value="Transcribed_RNA"/>
</dbReference>
<organism evidence="1">
    <name type="scientific">Anguilla anguilla</name>
    <name type="common">European freshwater eel</name>
    <name type="synonym">Muraena anguilla</name>
    <dbReference type="NCBI Taxonomy" id="7936"/>
    <lineage>
        <taxon>Eukaryota</taxon>
        <taxon>Metazoa</taxon>
        <taxon>Chordata</taxon>
        <taxon>Craniata</taxon>
        <taxon>Vertebrata</taxon>
        <taxon>Euteleostomi</taxon>
        <taxon>Actinopterygii</taxon>
        <taxon>Neopterygii</taxon>
        <taxon>Teleostei</taxon>
        <taxon>Anguilliformes</taxon>
        <taxon>Anguillidae</taxon>
        <taxon>Anguilla</taxon>
    </lineage>
</organism>
<evidence type="ECO:0000313" key="1">
    <source>
        <dbReference type="EMBL" id="JAH46854.1"/>
    </source>
</evidence>
<accession>A0A0E9SZU2</accession>
<dbReference type="AlphaFoldDB" id="A0A0E9SZU2"/>